<dbReference type="Gene3D" id="3.40.50.450">
    <property type="match status" value="1"/>
</dbReference>
<dbReference type="GO" id="GO:0009294">
    <property type="term" value="P:DNA-mediated transformation"/>
    <property type="evidence" value="ECO:0007669"/>
    <property type="project" value="InterPro"/>
</dbReference>
<dbReference type="EMBL" id="FNIB01000015">
    <property type="protein sequence ID" value="SDO33808.1"/>
    <property type="molecule type" value="Genomic_DNA"/>
</dbReference>
<reference evidence="4 6" key="2">
    <citation type="submission" date="2019-03" db="EMBL/GenBank/DDBJ databases">
        <title>Genomics of glacier-inhabiting Cryobacterium strains.</title>
        <authorList>
            <person name="Liu Q."/>
            <person name="Xin Y.-H."/>
        </authorList>
    </citation>
    <scope>NUCLEOTIDE SEQUENCE [LARGE SCALE GENOMIC DNA]</scope>
    <source>
        <strain evidence="4 6">Hh8</strain>
    </source>
</reference>
<dbReference type="PANTHER" id="PTHR43022:SF1">
    <property type="entry name" value="PROTEIN SMF"/>
    <property type="match status" value="1"/>
</dbReference>
<proteinExistence type="inferred from homology"/>
<sequence length="311" mass="31306">MNALTITQHLTTATAALASQDLSPDAIARAVWTTIGEPGDTQAGGLIAAVGAADALTLLCQGDDTAAGMDLTNLRERVLPRVADSAIVTALAAAAKVGAVLITPEHPHWPAGFANLGSSAPHALWARGNTALLVAQKSIAVVGARAATGYGEHVCMDIVGGLVGLGHTIVSGAAYGIDGMAHRAALASDGQTVAYLAGGVDRFYPTGHDALLTRIVTDGVVASEMGCGAAPTKWRFLMRNRLIAAGSTATLVVEAGWRSGSLNVAGHASSLGRPLGAVPGAVTSPSSAGCHRLIKEFGARIITDVTDAAAL</sequence>
<feature type="domain" description="Smf/DprA SLOG" evidence="2">
    <location>
        <begin position="101"/>
        <end position="308"/>
    </location>
</feature>
<evidence type="ECO:0000259" key="2">
    <source>
        <dbReference type="Pfam" id="PF02481"/>
    </source>
</evidence>
<evidence type="ECO:0000313" key="3">
    <source>
        <dbReference type="EMBL" id="SDO33808.1"/>
    </source>
</evidence>
<name>A0A4R8UXP5_9MICO</name>
<dbReference type="RefSeq" id="WP_092341925.1">
    <property type="nucleotide sequence ID" value="NZ_FNIB01000015.1"/>
</dbReference>
<evidence type="ECO:0000313" key="6">
    <source>
        <dbReference type="Proteomes" id="UP000298252"/>
    </source>
</evidence>
<dbReference type="PANTHER" id="PTHR43022">
    <property type="entry name" value="PROTEIN SMF"/>
    <property type="match status" value="1"/>
</dbReference>
<dbReference type="SUPFAM" id="SSF102405">
    <property type="entry name" value="MCP/YpsA-like"/>
    <property type="match status" value="1"/>
</dbReference>
<organism evidence="3 5">
    <name type="scientific">Cryobacterium flavum</name>
    <dbReference type="NCBI Taxonomy" id="1424659"/>
    <lineage>
        <taxon>Bacteria</taxon>
        <taxon>Bacillati</taxon>
        <taxon>Actinomycetota</taxon>
        <taxon>Actinomycetes</taxon>
        <taxon>Micrococcales</taxon>
        <taxon>Microbacteriaceae</taxon>
        <taxon>Cryobacterium</taxon>
    </lineage>
</organism>
<comment type="similarity">
    <text evidence="1">Belongs to the DprA/Smf family.</text>
</comment>
<dbReference type="EMBL" id="SOFD01000040">
    <property type="protein sequence ID" value="TFB73594.1"/>
    <property type="molecule type" value="Genomic_DNA"/>
</dbReference>
<dbReference type="NCBIfam" id="TIGR00732">
    <property type="entry name" value="dprA"/>
    <property type="match status" value="1"/>
</dbReference>
<dbReference type="InterPro" id="IPR003488">
    <property type="entry name" value="DprA"/>
</dbReference>
<dbReference type="Proteomes" id="UP000199639">
    <property type="component" value="Unassembled WGS sequence"/>
</dbReference>
<dbReference type="Pfam" id="PF02481">
    <property type="entry name" value="DNA_processg_A"/>
    <property type="match status" value="1"/>
</dbReference>
<reference evidence="3 5" key="1">
    <citation type="submission" date="2016-10" db="EMBL/GenBank/DDBJ databases">
        <authorList>
            <person name="Varghese N."/>
            <person name="Submissions S."/>
        </authorList>
    </citation>
    <scope>NUCLEOTIDE SEQUENCE [LARGE SCALE GENOMIC DNA]</scope>
    <source>
        <strain evidence="3 5">CGMCC 1.11215</strain>
    </source>
</reference>
<dbReference type="InterPro" id="IPR057666">
    <property type="entry name" value="DrpA_SLOG"/>
</dbReference>
<protein>
    <submittedName>
        <fullName evidence="3">DNA processing protein</fullName>
    </submittedName>
    <submittedName>
        <fullName evidence="4">DNA-protecting protein DprA</fullName>
    </submittedName>
</protein>
<gene>
    <name evidence="4" type="primary">dprA</name>
    <name evidence="4" type="ORF">E3O21_16965</name>
    <name evidence="3" type="ORF">SAMN05216368_11557</name>
</gene>
<dbReference type="AlphaFoldDB" id="A0A4R8UXP5"/>
<accession>A0A4R8UXP5</accession>
<dbReference type="STRING" id="1424659.SAMN05216368_11557"/>
<evidence type="ECO:0000256" key="1">
    <source>
        <dbReference type="ARBA" id="ARBA00006525"/>
    </source>
</evidence>
<dbReference type="Proteomes" id="UP000298252">
    <property type="component" value="Unassembled WGS sequence"/>
</dbReference>
<evidence type="ECO:0000313" key="4">
    <source>
        <dbReference type="EMBL" id="TFB73594.1"/>
    </source>
</evidence>
<keyword evidence="6" id="KW-1185">Reference proteome</keyword>
<evidence type="ECO:0000313" key="5">
    <source>
        <dbReference type="Proteomes" id="UP000199639"/>
    </source>
</evidence>